<keyword evidence="1" id="KW-0805">Transcription regulation</keyword>
<dbReference type="Pfam" id="PF09339">
    <property type="entry name" value="HTH_IclR"/>
    <property type="match status" value="1"/>
</dbReference>
<dbReference type="PROSITE" id="PS51077">
    <property type="entry name" value="HTH_ICLR"/>
    <property type="match status" value="1"/>
</dbReference>
<evidence type="ECO:0000259" key="5">
    <source>
        <dbReference type="PROSITE" id="PS51078"/>
    </source>
</evidence>
<dbReference type="PROSITE" id="PS51078">
    <property type="entry name" value="ICLR_ED"/>
    <property type="match status" value="1"/>
</dbReference>
<dbReference type="Gene3D" id="3.30.450.40">
    <property type="match status" value="1"/>
</dbReference>
<dbReference type="SMART" id="SM00346">
    <property type="entry name" value="HTH_ICLR"/>
    <property type="match status" value="1"/>
</dbReference>
<dbReference type="InterPro" id="IPR014757">
    <property type="entry name" value="Tscrpt_reg_IclR_C"/>
</dbReference>
<dbReference type="Gene3D" id="1.10.10.10">
    <property type="entry name" value="Winged helix-like DNA-binding domain superfamily/Winged helix DNA-binding domain"/>
    <property type="match status" value="1"/>
</dbReference>
<feature type="domain" description="HTH iclR-type" evidence="4">
    <location>
        <begin position="8"/>
        <end position="69"/>
    </location>
</feature>
<dbReference type="SUPFAM" id="SSF46785">
    <property type="entry name" value="Winged helix' DNA-binding domain"/>
    <property type="match status" value="1"/>
</dbReference>
<dbReference type="InterPro" id="IPR036390">
    <property type="entry name" value="WH_DNA-bd_sf"/>
</dbReference>
<name>A0ABP7CCI0_9MICC</name>
<dbReference type="InterPro" id="IPR036388">
    <property type="entry name" value="WH-like_DNA-bd_sf"/>
</dbReference>
<evidence type="ECO:0000259" key="4">
    <source>
        <dbReference type="PROSITE" id="PS51077"/>
    </source>
</evidence>
<evidence type="ECO:0000256" key="3">
    <source>
        <dbReference type="ARBA" id="ARBA00023163"/>
    </source>
</evidence>
<dbReference type="InterPro" id="IPR005471">
    <property type="entry name" value="Tscrpt_reg_IclR_N"/>
</dbReference>
<dbReference type="PANTHER" id="PTHR30136:SF24">
    <property type="entry name" value="HTH-TYPE TRANSCRIPTIONAL REPRESSOR ALLR"/>
    <property type="match status" value="1"/>
</dbReference>
<reference evidence="7" key="1">
    <citation type="journal article" date="2019" name="Int. J. Syst. Evol. Microbiol.">
        <title>The Global Catalogue of Microorganisms (GCM) 10K type strain sequencing project: providing services to taxonomists for standard genome sequencing and annotation.</title>
        <authorList>
            <consortium name="The Broad Institute Genomics Platform"/>
            <consortium name="The Broad Institute Genome Sequencing Center for Infectious Disease"/>
            <person name="Wu L."/>
            <person name="Ma J."/>
        </authorList>
    </citation>
    <scope>NUCLEOTIDE SEQUENCE [LARGE SCALE GENOMIC DNA]</scope>
    <source>
        <strain evidence="7">JCM 30742</strain>
    </source>
</reference>
<evidence type="ECO:0000256" key="1">
    <source>
        <dbReference type="ARBA" id="ARBA00023015"/>
    </source>
</evidence>
<comment type="caution">
    <text evidence="6">The sequence shown here is derived from an EMBL/GenBank/DDBJ whole genome shotgun (WGS) entry which is preliminary data.</text>
</comment>
<proteinExistence type="predicted"/>
<evidence type="ECO:0000313" key="7">
    <source>
        <dbReference type="Proteomes" id="UP001500752"/>
    </source>
</evidence>
<keyword evidence="7" id="KW-1185">Reference proteome</keyword>
<protein>
    <submittedName>
        <fullName evidence="6">IclR family transcriptional regulator</fullName>
    </submittedName>
</protein>
<keyword evidence="2" id="KW-0238">DNA-binding</keyword>
<evidence type="ECO:0000256" key="2">
    <source>
        <dbReference type="ARBA" id="ARBA00023125"/>
    </source>
</evidence>
<dbReference type="InterPro" id="IPR050707">
    <property type="entry name" value="HTH_MetabolicPath_Reg"/>
</dbReference>
<dbReference type="PANTHER" id="PTHR30136">
    <property type="entry name" value="HELIX-TURN-HELIX TRANSCRIPTIONAL REGULATOR, ICLR FAMILY"/>
    <property type="match status" value="1"/>
</dbReference>
<dbReference type="Pfam" id="PF01614">
    <property type="entry name" value="IclR_C"/>
    <property type="match status" value="1"/>
</dbReference>
<dbReference type="Proteomes" id="UP001500752">
    <property type="component" value="Unassembled WGS sequence"/>
</dbReference>
<organism evidence="6 7">
    <name type="scientific">Arthrobacter ginkgonis</name>
    <dbReference type="NCBI Taxonomy" id="1630594"/>
    <lineage>
        <taxon>Bacteria</taxon>
        <taxon>Bacillati</taxon>
        <taxon>Actinomycetota</taxon>
        <taxon>Actinomycetes</taxon>
        <taxon>Micrococcales</taxon>
        <taxon>Micrococcaceae</taxon>
        <taxon>Arthrobacter</taxon>
    </lineage>
</organism>
<dbReference type="SUPFAM" id="SSF55781">
    <property type="entry name" value="GAF domain-like"/>
    <property type="match status" value="1"/>
</dbReference>
<accession>A0ABP7CCI0</accession>
<keyword evidence="3" id="KW-0804">Transcription</keyword>
<dbReference type="InterPro" id="IPR029016">
    <property type="entry name" value="GAF-like_dom_sf"/>
</dbReference>
<evidence type="ECO:0000313" key="6">
    <source>
        <dbReference type="EMBL" id="GAA3684675.1"/>
    </source>
</evidence>
<gene>
    <name evidence="6" type="ORF">GCM10023081_22860</name>
</gene>
<feature type="domain" description="IclR-ED" evidence="5">
    <location>
        <begin position="70"/>
        <end position="249"/>
    </location>
</feature>
<dbReference type="RefSeq" id="WP_345150884.1">
    <property type="nucleotide sequence ID" value="NZ_BAABEO010000015.1"/>
</dbReference>
<sequence>MPNPPTRDSIISRVVRLMGAFDRTQPSMTLSMLARRAGLPMTTTHRLVDELVRHGLIERQPGGDLRVGLRMWELAARGSHALSLKEIALPFMEDVQSALGQHTTLAVLDRGSVLYVERLSHPDSPLDAAHIAQRMPIHASSSGLVLLAHSPTNFQAEVLAGDLEKVTPETVTDPAVLRRQLADIRQRGFIAVPGIGRTEWTGVAVPVFGPDNRIAAALNAIIPREDTGIPRVVAALVTAAHGISRALGAESPRRGFPVA</sequence>
<dbReference type="EMBL" id="BAABEO010000015">
    <property type="protein sequence ID" value="GAA3684675.1"/>
    <property type="molecule type" value="Genomic_DNA"/>
</dbReference>